<dbReference type="GO" id="GO:0000009">
    <property type="term" value="F:alpha-1,6-mannosyltransferase activity"/>
    <property type="evidence" value="ECO:0007669"/>
    <property type="project" value="InterPro"/>
</dbReference>
<dbReference type="SUPFAM" id="SSF53448">
    <property type="entry name" value="Nucleotide-diphospho-sugar transferases"/>
    <property type="match status" value="1"/>
</dbReference>
<proteinExistence type="predicted"/>
<protein>
    <recommendedName>
        <fullName evidence="3">Capsular biosynthesis protein</fullName>
    </recommendedName>
</protein>
<sequence length="311" mass="36567">MAFWHREMKEYLRVIKCRFKRRVHLTSEEIQGAQLALSLLSEPVISDGENKVVWMFWDSGLDSAPDLVKLSYQTWVKYNPDYQVILLDNNNIQSYLGFDFFAVFNAVTIDLGSAGKSDLLRLYLLSRFGGVWADATTFCKRSLTEWLDISSTGFFCFREKSSDDRQLVSWFIAAYKGHPIIQDLLQESLCYLTKKRDVNLDVRGLKSTRLLAKNTGLIHYSNSGFSLLSFLEKKYCTPYFWMFYLFNEVVKKEQHQNVWQTITEMDNHYAELDDDFSIFCESVVSKQTYRSKYITQVLYQQRNKHIVEYLK</sequence>
<reference evidence="1 2" key="1">
    <citation type="submission" date="2018-01" db="EMBL/GenBank/DDBJ databases">
        <title>Whole genome sequencing of Histamine producing bacteria.</title>
        <authorList>
            <person name="Butler K."/>
        </authorList>
    </citation>
    <scope>NUCLEOTIDE SEQUENCE [LARGE SCALE GENOMIC DNA]</scope>
    <source>
        <strain evidence="1 2">JCM 12947</strain>
    </source>
</reference>
<evidence type="ECO:0000313" key="2">
    <source>
        <dbReference type="Proteomes" id="UP000240987"/>
    </source>
</evidence>
<dbReference type="GO" id="GO:0006487">
    <property type="term" value="P:protein N-linked glycosylation"/>
    <property type="evidence" value="ECO:0007669"/>
    <property type="project" value="TreeGrafter"/>
</dbReference>
<dbReference type="Gene3D" id="3.90.550.20">
    <property type="match status" value="1"/>
</dbReference>
<dbReference type="InterPro" id="IPR008441">
    <property type="entry name" value="AfumC-like_glycosyl_Trfase"/>
</dbReference>
<organism evidence="1 2">
    <name type="scientific">Photobacterium frigidiphilum</name>
    <dbReference type="NCBI Taxonomy" id="264736"/>
    <lineage>
        <taxon>Bacteria</taxon>
        <taxon>Pseudomonadati</taxon>
        <taxon>Pseudomonadota</taxon>
        <taxon>Gammaproteobacteria</taxon>
        <taxon>Vibrionales</taxon>
        <taxon>Vibrionaceae</taxon>
        <taxon>Photobacterium</taxon>
    </lineage>
</organism>
<comment type="caution">
    <text evidence="1">The sequence shown here is derived from an EMBL/GenBank/DDBJ whole genome shotgun (WGS) entry which is preliminary data.</text>
</comment>
<dbReference type="EMBL" id="PYMJ01000005">
    <property type="protein sequence ID" value="PSU49834.1"/>
    <property type="molecule type" value="Genomic_DNA"/>
</dbReference>
<accession>A0A2T3JLB7</accession>
<dbReference type="PANTHER" id="PTHR31834">
    <property type="entry name" value="INITIATION-SPECIFIC ALPHA-1,6-MANNOSYLTRANSFERASE"/>
    <property type="match status" value="1"/>
</dbReference>
<dbReference type="InterPro" id="IPR039367">
    <property type="entry name" value="Och1-like"/>
</dbReference>
<dbReference type="PANTHER" id="PTHR31834:SF1">
    <property type="entry name" value="INITIATION-SPECIFIC ALPHA-1,6-MANNOSYLTRANSFERASE"/>
    <property type="match status" value="1"/>
</dbReference>
<evidence type="ECO:0000313" key="1">
    <source>
        <dbReference type="EMBL" id="PSU49834.1"/>
    </source>
</evidence>
<dbReference type="InterPro" id="IPR029044">
    <property type="entry name" value="Nucleotide-diphossugar_trans"/>
</dbReference>
<dbReference type="AlphaFoldDB" id="A0A2T3JLB7"/>
<name>A0A2T3JLB7_9GAMM</name>
<dbReference type="OrthoDB" id="9802881at2"/>
<evidence type="ECO:0008006" key="3">
    <source>
        <dbReference type="Google" id="ProtNLM"/>
    </source>
</evidence>
<gene>
    <name evidence="1" type="ORF">C9J12_06885</name>
</gene>
<dbReference type="Pfam" id="PF05704">
    <property type="entry name" value="Caps_synth"/>
    <property type="match status" value="1"/>
</dbReference>
<keyword evidence="2" id="KW-1185">Reference proteome</keyword>
<dbReference type="RefSeq" id="WP_107242046.1">
    <property type="nucleotide sequence ID" value="NZ_PYMJ01000005.1"/>
</dbReference>
<dbReference type="Proteomes" id="UP000240987">
    <property type="component" value="Unassembled WGS sequence"/>
</dbReference>